<sequence>MEEPKKKKKSKKSDKKKRNDSDVEVKVKDEEVSMIQTEEAGLNNNDTHKKTGKRKSKHIECPVNEKRIKVEETSEIEDEDAPDCSYKGEEDVRIAAEGWENVDVNDLFDFDQELSSDDEVYYLRVSEKLDPLSLVGRKLAFKENKSLDIDGDEFKVNFDGNNAPKLNLFAQKSGGLDVRHVQTSGCFTINPETELEDVKCFVSKQKASTVPEFPNSLLKQRHPLFGIQYEEKINLDKDIVSKLEASKSAPKSSSKKKSKKNKSVCNEDIFTMLSHHKS</sequence>
<feature type="region of interest" description="Disordered" evidence="1">
    <location>
        <begin position="1"/>
        <end position="58"/>
    </location>
</feature>
<feature type="compositionally biased region" description="Basic residues" evidence="1">
    <location>
        <begin position="253"/>
        <end position="262"/>
    </location>
</feature>
<evidence type="ECO:0000313" key="3">
    <source>
        <dbReference type="RefSeq" id="XP_017774530.1"/>
    </source>
</evidence>
<keyword evidence="2" id="KW-1185">Reference proteome</keyword>
<feature type="compositionally biased region" description="Basic and acidic residues" evidence="1">
    <location>
        <begin position="17"/>
        <end position="31"/>
    </location>
</feature>
<feature type="region of interest" description="Disordered" evidence="1">
    <location>
        <begin position="244"/>
        <end position="263"/>
    </location>
</feature>
<protein>
    <submittedName>
        <fullName evidence="3">Uncharacterized protein LOC108561195</fullName>
    </submittedName>
</protein>
<evidence type="ECO:0000313" key="2">
    <source>
        <dbReference type="Proteomes" id="UP000695000"/>
    </source>
</evidence>
<accession>A0ABM1MIY0</accession>
<name>A0ABM1MIY0_NICVS</name>
<dbReference type="GeneID" id="108561195"/>
<dbReference type="Pfam" id="PF08208">
    <property type="entry name" value="RNA_polI_A34"/>
    <property type="match status" value="1"/>
</dbReference>
<dbReference type="RefSeq" id="XP_017774530.1">
    <property type="nucleotide sequence ID" value="XM_017919041.1"/>
</dbReference>
<feature type="compositionally biased region" description="Basic residues" evidence="1">
    <location>
        <begin position="1"/>
        <end position="16"/>
    </location>
</feature>
<gene>
    <name evidence="3" type="primary">LOC108561195</name>
</gene>
<dbReference type="InterPro" id="IPR013240">
    <property type="entry name" value="DNA-dir_RNA_pol1_su_RPA34"/>
</dbReference>
<evidence type="ECO:0000256" key="1">
    <source>
        <dbReference type="SAM" id="MobiDB-lite"/>
    </source>
</evidence>
<organism evidence="2 3">
    <name type="scientific">Nicrophorus vespilloides</name>
    <name type="common">Boreal carrion beetle</name>
    <dbReference type="NCBI Taxonomy" id="110193"/>
    <lineage>
        <taxon>Eukaryota</taxon>
        <taxon>Metazoa</taxon>
        <taxon>Ecdysozoa</taxon>
        <taxon>Arthropoda</taxon>
        <taxon>Hexapoda</taxon>
        <taxon>Insecta</taxon>
        <taxon>Pterygota</taxon>
        <taxon>Neoptera</taxon>
        <taxon>Endopterygota</taxon>
        <taxon>Coleoptera</taxon>
        <taxon>Polyphaga</taxon>
        <taxon>Staphyliniformia</taxon>
        <taxon>Silphidae</taxon>
        <taxon>Nicrophorinae</taxon>
        <taxon>Nicrophorus</taxon>
    </lineage>
</organism>
<dbReference type="Proteomes" id="UP000695000">
    <property type="component" value="Unplaced"/>
</dbReference>
<reference evidence="3" key="1">
    <citation type="submission" date="2025-08" db="UniProtKB">
        <authorList>
            <consortium name="RefSeq"/>
        </authorList>
    </citation>
    <scope>IDENTIFICATION</scope>
    <source>
        <tissue evidence="3">Whole Larva</tissue>
    </source>
</reference>
<proteinExistence type="predicted"/>